<dbReference type="InterPro" id="IPR058121">
    <property type="entry name" value="WalJ/YycJ"/>
</dbReference>
<reference evidence="2" key="2">
    <citation type="submission" date="2021-04" db="EMBL/GenBank/DDBJ databases">
        <authorList>
            <person name="Gilroy R."/>
        </authorList>
    </citation>
    <scope>NUCLEOTIDE SEQUENCE</scope>
    <source>
        <strain evidence="2">ChiSxjej3B15-572</strain>
    </source>
</reference>
<dbReference type="InterPro" id="IPR052533">
    <property type="entry name" value="WalJ/YycJ-like"/>
</dbReference>
<dbReference type="AlphaFoldDB" id="A0A9D1VHM6"/>
<dbReference type="InterPro" id="IPR036866">
    <property type="entry name" value="RibonucZ/Hydroxyglut_hydro"/>
</dbReference>
<proteinExistence type="predicted"/>
<dbReference type="Pfam" id="PF12706">
    <property type="entry name" value="Lactamase_B_2"/>
    <property type="match status" value="1"/>
</dbReference>
<sequence>MVDADEIHYSILASGSQGNSTYIETAHHRILIDAGLSGKRIEERMNKIHRSLKDVDAIFVTHEHSDHCHGVGVLARRYGMAVYANKGTWQAMANKIGKVDLEQKNLIEPGKVKDFGDLQVESFAVSHDAAEPQFYQVHHDNKTFCILTDTGYVSERVAGTIRDADAYLMECNHDTEMLMNGTKYSWPLKQRILSDEGHLSNEESADALISVIGPRTKEVLLGHRSHENNTRALAHLTVASILTEDDLGVDHDFHLDDANQDEPTPLLNL</sequence>
<name>A0A9D1VHM6_9LACO</name>
<dbReference type="PANTHER" id="PTHR47619">
    <property type="entry name" value="METALLO-HYDROLASE YYCJ-RELATED"/>
    <property type="match status" value="1"/>
</dbReference>
<dbReference type="PANTHER" id="PTHR47619:SF1">
    <property type="entry name" value="EXODEOXYRIBONUCLEASE WALJ"/>
    <property type="match status" value="1"/>
</dbReference>
<gene>
    <name evidence="2" type="ORF">H9856_02920</name>
</gene>
<accession>A0A9D1VHM6</accession>
<evidence type="ECO:0000259" key="1">
    <source>
        <dbReference type="SMART" id="SM00849"/>
    </source>
</evidence>
<protein>
    <submittedName>
        <fullName evidence="2">MBL fold metallo-hydrolase</fullName>
    </submittedName>
</protein>
<organism evidence="2 3">
    <name type="scientific">Candidatus Limosilactobacillus merdigallinarum</name>
    <dbReference type="NCBI Taxonomy" id="2838652"/>
    <lineage>
        <taxon>Bacteria</taxon>
        <taxon>Bacillati</taxon>
        <taxon>Bacillota</taxon>
        <taxon>Bacilli</taxon>
        <taxon>Lactobacillales</taxon>
        <taxon>Lactobacillaceae</taxon>
        <taxon>Limosilactobacillus</taxon>
    </lineage>
</organism>
<dbReference type="CDD" id="cd07733">
    <property type="entry name" value="YycJ-like_MBL-fold"/>
    <property type="match status" value="1"/>
</dbReference>
<feature type="domain" description="Metallo-beta-lactamase" evidence="1">
    <location>
        <begin position="17"/>
        <end position="223"/>
    </location>
</feature>
<reference evidence="2" key="1">
    <citation type="journal article" date="2021" name="PeerJ">
        <title>Extensive microbial diversity within the chicken gut microbiome revealed by metagenomics and culture.</title>
        <authorList>
            <person name="Gilroy R."/>
            <person name="Ravi A."/>
            <person name="Getino M."/>
            <person name="Pursley I."/>
            <person name="Horton D.L."/>
            <person name="Alikhan N.F."/>
            <person name="Baker D."/>
            <person name="Gharbi K."/>
            <person name="Hall N."/>
            <person name="Watson M."/>
            <person name="Adriaenssens E.M."/>
            <person name="Foster-Nyarko E."/>
            <person name="Jarju S."/>
            <person name="Secka A."/>
            <person name="Antonio M."/>
            <person name="Oren A."/>
            <person name="Chaudhuri R.R."/>
            <person name="La Ragione R."/>
            <person name="Hildebrand F."/>
            <person name="Pallen M.J."/>
        </authorList>
    </citation>
    <scope>NUCLEOTIDE SEQUENCE</scope>
    <source>
        <strain evidence="2">ChiSxjej3B15-572</strain>
    </source>
</reference>
<dbReference type="SMART" id="SM00849">
    <property type="entry name" value="Lactamase_B"/>
    <property type="match status" value="1"/>
</dbReference>
<dbReference type="Proteomes" id="UP000824231">
    <property type="component" value="Unassembled WGS sequence"/>
</dbReference>
<comment type="caution">
    <text evidence="2">The sequence shown here is derived from an EMBL/GenBank/DDBJ whole genome shotgun (WGS) entry which is preliminary data.</text>
</comment>
<dbReference type="Gene3D" id="3.60.15.10">
    <property type="entry name" value="Ribonuclease Z/Hydroxyacylglutathione hydrolase-like"/>
    <property type="match status" value="1"/>
</dbReference>
<dbReference type="EMBL" id="DXFH01000011">
    <property type="protein sequence ID" value="HIX35348.1"/>
    <property type="molecule type" value="Genomic_DNA"/>
</dbReference>
<dbReference type="InterPro" id="IPR001279">
    <property type="entry name" value="Metallo-B-lactamas"/>
</dbReference>
<evidence type="ECO:0000313" key="2">
    <source>
        <dbReference type="EMBL" id="HIX35348.1"/>
    </source>
</evidence>
<evidence type="ECO:0000313" key="3">
    <source>
        <dbReference type="Proteomes" id="UP000824231"/>
    </source>
</evidence>
<dbReference type="SUPFAM" id="SSF56281">
    <property type="entry name" value="Metallo-hydrolase/oxidoreductase"/>
    <property type="match status" value="1"/>
</dbReference>